<evidence type="ECO:0000259" key="2">
    <source>
        <dbReference type="Pfam" id="PF03358"/>
    </source>
</evidence>
<dbReference type="EMBL" id="FQVL01000005">
    <property type="protein sequence ID" value="SHE93640.1"/>
    <property type="molecule type" value="Genomic_DNA"/>
</dbReference>
<sequence length="181" mass="20183">MKIVALVGSNRSDSYNKKLALFMKERYQAKLSIELVPIDQLPIYNQDDELNPPDIVKLVKAQIADSDGVLMLTPEYNHSISAVLKNALDWCSRVEQVLVNKPTMVAGASMGLHGTVRAQMHLRDILNSPGVSALVLPGNEIFVGVVHEKIDEAGQLIDQPTIEFIDQVVDRFIKWIHTVKK</sequence>
<feature type="domain" description="NADPH-dependent FMN reductase-like" evidence="2">
    <location>
        <begin position="1"/>
        <end position="144"/>
    </location>
</feature>
<dbReference type="SUPFAM" id="SSF52218">
    <property type="entry name" value="Flavoproteins"/>
    <property type="match status" value="1"/>
</dbReference>
<proteinExistence type="inferred from homology"/>
<dbReference type="InterPro" id="IPR005025">
    <property type="entry name" value="FMN_Rdtase-like_dom"/>
</dbReference>
<dbReference type="GO" id="GO:0010181">
    <property type="term" value="F:FMN binding"/>
    <property type="evidence" value="ECO:0007669"/>
    <property type="project" value="TreeGrafter"/>
</dbReference>
<reference evidence="3 4" key="1">
    <citation type="submission" date="2016-11" db="EMBL/GenBank/DDBJ databases">
        <authorList>
            <person name="Jaros S."/>
            <person name="Januszkiewicz K."/>
            <person name="Wedrychowicz H."/>
        </authorList>
    </citation>
    <scope>NUCLEOTIDE SEQUENCE [LARGE SCALE GENOMIC DNA]</scope>
    <source>
        <strain evidence="3 4">DSM 44666</strain>
    </source>
</reference>
<dbReference type="AlphaFoldDB" id="A0A1M4XJQ4"/>
<evidence type="ECO:0000313" key="4">
    <source>
        <dbReference type="Proteomes" id="UP000184476"/>
    </source>
</evidence>
<evidence type="ECO:0000313" key="3">
    <source>
        <dbReference type="EMBL" id="SHE93640.1"/>
    </source>
</evidence>
<gene>
    <name evidence="3" type="ORF">SAMN05444392_10535</name>
</gene>
<dbReference type="InterPro" id="IPR029039">
    <property type="entry name" value="Flavoprotein-like_sf"/>
</dbReference>
<dbReference type="GO" id="GO:0005829">
    <property type="term" value="C:cytosol"/>
    <property type="evidence" value="ECO:0007669"/>
    <property type="project" value="TreeGrafter"/>
</dbReference>
<dbReference type="Proteomes" id="UP000184476">
    <property type="component" value="Unassembled WGS sequence"/>
</dbReference>
<dbReference type="GO" id="GO:0016491">
    <property type="term" value="F:oxidoreductase activity"/>
    <property type="evidence" value="ECO:0007669"/>
    <property type="project" value="InterPro"/>
</dbReference>
<name>A0A1M4XJQ4_9BACL</name>
<dbReference type="OrthoDB" id="9812295at2"/>
<evidence type="ECO:0000256" key="1">
    <source>
        <dbReference type="ARBA" id="ARBA00009428"/>
    </source>
</evidence>
<keyword evidence="4" id="KW-1185">Reference proteome</keyword>
<organism evidence="3 4">
    <name type="scientific">Seinonella peptonophila</name>
    <dbReference type="NCBI Taxonomy" id="112248"/>
    <lineage>
        <taxon>Bacteria</taxon>
        <taxon>Bacillati</taxon>
        <taxon>Bacillota</taxon>
        <taxon>Bacilli</taxon>
        <taxon>Bacillales</taxon>
        <taxon>Thermoactinomycetaceae</taxon>
        <taxon>Seinonella</taxon>
    </lineage>
</organism>
<accession>A0A1M4XJQ4</accession>
<dbReference type="RefSeq" id="WP_073154662.1">
    <property type="nucleotide sequence ID" value="NZ_FQVL01000005.1"/>
</dbReference>
<dbReference type="PANTHER" id="PTHR30543:SF21">
    <property type="entry name" value="NAD(P)H-DEPENDENT FMN REDUCTASE LOT6"/>
    <property type="match status" value="1"/>
</dbReference>
<dbReference type="Gene3D" id="3.40.50.360">
    <property type="match status" value="1"/>
</dbReference>
<dbReference type="PANTHER" id="PTHR30543">
    <property type="entry name" value="CHROMATE REDUCTASE"/>
    <property type="match status" value="1"/>
</dbReference>
<protein>
    <submittedName>
        <fullName evidence="3">NAD(P)H-dependent FMN reductase</fullName>
    </submittedName>
</protein>
<dbReference type="Pfam" id="PF03358">
    <property type="entry name" value="FMN_red"/>
    <property type="match status" value="1"/>
</dbReference>
<dbReference type="InterPro" id="IPR050712">
    <property type="entry name" value="NAD(P)H-dep_reductase"/>
</dbReference>
<dbReference type="STRING" id="112248.SAMN05444392_10535"/>
<comment type="similarity">
    <text evidence="1">Belongs to the azoreductase type 2 family.</text>
</comment>